<organism evidence="1 2">
    <name type="scientific">Citrus sinensis</name>
    <name type="common">Sweet orange</name>
    <name type="synonym">Citrus aurantium var. sinensis</name>
    <dbReference type="NCBI Taxonomy" id="2711"/>
    <lineage>
        <taxon>Eukaryota</taxon>
        <taxon>Viridiplantae</taxon>
        <taxon>Streptophyta</taxon>
        <taxon>Embryophyta</taxon>
        <taxon>Tracheophyta</taxon>
        <taxon>Spermatophyta</taxon>
        <taxon>Magnoliopsida</taxon>
        <taxon>eudicotyledons</taxon>
        <taxon>Gunneridae</taxon>
        <taxon>Pentapetalae</taxon>
        <taxon>rosids</taxon>
        <taxon>malvids</taxon>
        <taxon>Sapindales</taxon>
        <taxon>Rutaceae</taxon>
        <taxon>Aurantioideae</taxon>
        <taxon>Citrus</taxon>
    </lineage>
</organism>
<evidence type="ECO:0000313" key="2">
    <source>
        <dbReference type="Proteomes" id="UP000829398"/>
    </source>
</evidence>
<accession>A0ACB8HZG9</accession>
<reference evidence="2" key="1">
    <citation type="journal article" date="2023" name="Hortic. Res.">
        <title>A chromosome-level phased genome enabling allele-level studies in sweet orange: a case study on citrus Huanglongbing tolerance.</title>
        <authorList>
            <person name="Wu B."/>
            <person name="Yu Q."/>
            <person name="Deng Z."/>
            <person name="Duan Y."/>
            <person name="Luo F."/>
            <person name="Gmitter F. Jr."/>
        </authorList>
    </citation>
    <scope>NUCLEOTIDE SEQUENCE [LARGE SCALE GENOMIC DNA]</scope>
    <source>
        <strain evidence="2">cv. Valencia</strain>
    </source>
</reference>
<name>A0ACB8HZG9_CITSI</name>
<comment type="caution">
    <text evidence="1">The sequence shown here is derived from an EMBL/GenBank/DDBJ whole genome shotgun (WGS) entry which is preliminary data.</text>
</comment>
<keyword evidence="2" id="KW-1185">Reference proteome</keyword>
<proteinExistence type="predicted"/>
<evidence type="ECO:0000313" key="1">
    <source>
        <dbReference type="EMBL" id="KAH9680214.1"/>
    </source>
</evidence>
<sequence length="240" mass="28172">MYPNLVRIFNSNMELSATRLDRLVTYVGGVQIEFTMEDLNSILGTDNYDLELYTSRKELQFNRFSHVDAVRNICWRQDLFDDICSLPFQSQLLPMQVRILHSILQYIVTPRKRHSDEVTHLDVGLLDCLLRRRLLNLSYVILRHMLSTCTVNNRLLPYGSVITRILWHFHIPITEHVYDESKRLGGEIILGIRFHKWNGEWVKVTSSKNENTLLAPEDDHMLNDIYSADQLPDFCLRARP</sequence>
<dbReference type="EMBL" id="CM039178">
    <property type="protein sequence ID" value="KAH9680214.1"/>
    <property type="molecule type" value="Genomic_DNA"/>
</dbReference>
<gene>
    <name evidence="1" type="ORF">KPL71_026467</name>
</gene>
<dbReference type="Proteomes" id="UP000829398">
    <property type="component" value="Chromosome 9"/>
</dbReference>
<protein>
    <submittedName>
        <fullName evidence="1">Uncharacterized protein</fullName>
    </submittedName>
</protein>